<evidence type="ECO:0000259" key="12">
    <source>
        <dbReference type="Pfam" id="PF13609"/>
    </source>
</evidence>
<keyword evidence="5" id="KW-0812">Transmembrane</keyword>
<name>A0ABU9Q1E8_9BURK</name>
<feature type="domain" description="Porin" evidence="12">
    <location>
        <begin position="10"/>
        <end position="342"/>
    </location>
</feature>
<keyword evidence="14" id="KW-1185">Reference proteome</keyword>
<evidence type="ECO:0000256" key="1">
    <source>
        <dbReference type="ARBA" id="ARBA00004571"/>
    </source>
</evidence>
<dbReference type="PRINTS" id="PR00182">
    <property type="entry name" value="ECOLNEIPORIN"/>
</dbReference>
<keyword evidence="3" id="KW-0813">Transport</keyword>
<dbReference type="EMBL" id="JBANDC010000020">
    <property type="protein sequence ID" value="MEM4990084.1"/>
    <property type="molecule type" value="Genomic_DNA"/>
</dbReference>
<dbReference type="SUPFAM" id="SSF56935">
    <property type="entry name" value="Porins"/>
    <property type="match status" value="1"/>
</dbReference>
<evidence type="ECO:0000256" key="8">
    <source>
        <dbReference type="ARBA" id="ARBA00023114"/>
    </source>
</evidence>
<gene>
    <name evidence="13" type="ORF">V8G57_22030</name>
</gene>
<dbReference type="InterPro" id="IPR002299">
    <property type="entry name" value="Porin_Neis"/>
</dbReference>
<evidence type="ECO:0000256" key="11">
    <source>
        <dbReference type="SAM" id="SignalP"/>
    </source>
</evidence>
<dbReference type="Proteomes" id="UP001495910">
    <property type="component" value="Unassembled WGS sequence"/>
</dbReference>
<feature type="chain" id="PRO_5046750487" evidence="11">
    <location>
        <begin position="22"/>
        <end position="373"/>
    </location>
</feature>
<dbReference type="CDD" id="cd00342">
    <property type="entry name" value="gram_neg_porins"/>
    <property type="match status" value="1"/>
</dbReference>
<keyword evidence="6 11" id="KW-0732">Signal</keyword>
<keyword evidence="10" id="KW-0998">Cell outer membrane</keyword>
<evidence type="ECO:0000256" key="10">
    <source>
        <dbReference type="ARBA" id="ARBA00023237"/>
    </source>
</evidence>
<evidence type="ECO:0000256" key="5">
    <source>
        <dbReference type="ARBA" id="ARBA00022692"/>
    </source>
</evidence>
<dbReference type="PRINTS" id="PR00184">
    <property type="entry name" value="NEISSPPORIN"/>
</dbReference>
<evidence type="ECO:0000313" key="13">
    <source>
        <dbReference type="EMBL" id="MEM4990084.1"/>
    </source>
</evidence>
<proteinExistence type="predicted"/>
<feature type="signal peptide" evidence="11">
    <location>
        <begin position="1"/>
        <end position="21"/>
    </location>
</feature>
<keyword evidence="7" id="KW-0406">Ion transport</keyword>
<evidence type="ECO:0000256" key="2">
    <source>
        <dbReference type="ARBA" id="ARBA00011233"/>
    </source>
</evidence>
<evidence type="ECO:0000256" key="3">
    <source>
        <dbReference type="ARBA" id="ARBA00022448"/>
    </source>
</evidence>
<evidence type="ECO:0000313" key="14">
    <source>
        <dbReference type="Proteomes" id="UP001495910"/>
    </source>
</evidence>
<comment type="subunit">
    <text evidence="2">Homotrimer.</text>
</comment>
<keyword evidence="4" id="KW-1134">Transmembrane beta strand</keyword>
<dbReference type="Gene3D" id="2.40.160.10">
    <property type="entry name" value="Porin"/>
    <property type="match status" value="1"/>
</dbReference>
<comment type="subcellular location">
    <subcellularLocation>
        <location evidence="1">Cell outer membrane</location>
        <topology evidence="1">Multi-pass membrane protein</topology>
    </subcellularLocation>
</comment>
<dbReference type="RefSeq" id="WP_342831220.1">
    <property type="nucleotide sequence ID" value="NZ_JBANDC010000020.1"/>
</dbReference>
<dbReference type="Pfam" id="PF13609">
    <property type="entry name" value="Porin_4"/>
    <property type="match status" value="1"/>
</dbReference>
<keyword evidence="9" id="KW-0472">Membrane</keyword>
<keyword evidence="8" id="KW-0626">Porin</keyword>
<dbReference type="PANTHER" id="PTHR34501">
    <property type="entry name" value="PROTEIN YDDL-RELATED"/>
    <property type="match status" value="1"/>
</dbReference>
<comment type="caution">
    <text evidence="13">The sequence shown here is derived from an EMBL/GenBank/DDBJ whole genome shotgun (WGS) entry which is preliminary data.</text>
</comment>
<dbReference type="PANTHER" id="PTHR34501:SF9">
    <property type="entry name" value="MAJOR OUTER MEMBRANE PROTEIN P.IA"/>
    <property type="match status" value="1"/>
</dbReference>
<evidence type="ECO:0000256" key="7">
    <source>
        <dbReference type="ARBA" id="ARBA00023065"/>
    </source>
</evidence>
<evidence type="ECO:0000256" key="4">
    <source>
        <dbReference type="ARBA" id="ARBA00022452"/>
    </source>
</evidence>
<dbReference type="InterPro" id="IPR001702">
    <property type="entry name" value="Porin_Gram-ve"/>
</dbReference>
<organism evidence="13 14">
    <name type="scientific">Collimonas rhizosphaerae</name>
    <dbReference type="NCBI Taxonomy" id="3126357"/>
    <lineage>
        <taxon>Bacteria</taxon>
        <taxon>Pseudomonadati</taxon>
        <taxon>Pseudomonadota</taxon>
        <taxon>Betaproteobacteria</taxon>
        <taxon>Burkholderiales</taxon>
        <taxon>Oxalobacteraceae</taxon>
        <taxon>Collimonas</taxon>
    </lineage>
</organism>
<protein>
    <submittedName>
        <fullName evidence="13">Porin</fullName>
    </submittedName>
</protein>
<dbReference type="InterPro" id="IPR050298">
    <property type="entry name" value="Gram-neg_bact_OMP"/>
</dbReference>
<dbReference type="InterPro" id="IPR023614">
    <property type="entry name" value="Porin_dom_sf"/>
</dbReference>
<dbReference type="InterPro" id="IPR033900">
    <property type="entry name" value="Gram_neg_porin_domain"/>
</dbReference>
<evidence type="ECO:0000256" key="6">
    <source>
        <dbReference type="ARBA" id="ARBA00022729"/>
    </source>
</evidence>
<accession>A0ABU9Q1E8</accession>
<evidence type="ECO:0000256" key="9">
    <source>
        <dbReference type="ARBA" id="ARBA00023136"/>
    </source>
</evidence>
<reference evidence="13 14" key="1">
    <citation type="submission" date="2024-02" db="EMBL/GenBank/DDBJ databases">
        <title>Draft genome sequence of Collimonas sp. strain H4R21, an effective mineral-weathering bacterial strain isolated from the beech rhizosphere.</title>
        <authorList>
            <person name="Morin E."/>
            <person name="Uroz S."/>
            <person name="Leveau J.H.J."/>
            <person name="Kumar R."/>
            <person name="Rey M.W."/>
            <person name="Pham J."/>
        </authorList>
    </citation>
    <scope>NUCLEOTIDE SEQUENCE [LARGE SCALE GENOMIC DNA]</scope>
    <source>
        <strain evidence="13 14">H4R21</strain>
    </source>
</reference>
<sequence length="373" mass="40469">MKKWMIGVLAVPGICAGTAQAQVTQNKFEIYGLLSGGIGYLSNENGKHNLEAISGTNQNPRIGFRGQEDLGAGSKALFALENGFNLMTGTASQSGRLFGRLSYVGLSNVNFGTFTMGRQYEAVKDYLGPVVIASNGVHIGDNDNGYNNLRVQNSVKYVSPTVGNFNLTAVYGFGEVAGDASVNRVYSLGSGYKNGDFSWAVAYTQFNTPNSAKSPDGAISNDYASPLLIFNKSAVTKNTGVSKQRIAGTGGFYKVGATDFGALYTNVRYNYLDNSSLTLQNFDLNLVHHLTPMLNLGASYFYTTGKYDVIDKKPRWHQINLQADYFLSKRTDVAITYSYQKAVGDATQATIFGFPSSSDRQQSVLLLGMRHVF</sequence>